<dbReference type="Proteomes" id="UP000095042">
    <property type="component" value="Unassembled WGS sequence"/>
</dbReference>
<accession>A0A1E3W9F8</accession>
<dbReference type="Gene3D" id="1.40.20.10">
    <property type="entry name" value="CHAD domain"/>
    <property type="match status" value="1"/>
</dbReference>
<dbReference type="SMART" id="SM00880">
    <property type="entry name" value="CHAD"/>
    <property type="match status" value="1"/>
</dbReference>
<gene>
    <name evidence="2" type="ORF">AUC71_02180</name>
</gene>
<evidence type="ECO:0000259" key="1">
    <source>
        <dbReference type="PROSITE" id="PS51708"/>
    </source>
</evidence>
<organism evidence="2 3">
    <name type="scientific">Methyloceanibacter marginalis</name>
    <dbReference type="NCBI Taxonomy" id="1774971"/>
    <lineage>
        <taxon>Bacteria</taxon>
        <taxon>Pseudomonadati</taxon>
        <taxon>Pseudomonadota</taxon>
        <taxon>Alphaproteobacteria</taxon>
        <taxon>Hyphomicrobiales</taxon>
        <taxon>Hyphomicrobiaceae</taxon>
        <taxon>Methyloceanibacter</taxon>
    </lineage>
</organism>
<dbReference type="Pfam" id="PF05235">
    <property type="entry name" value="CHAD"/>
    <property type="match status" value="1"/>
</dbReference>
<keyword evidence="3" id="KW-1185">Reference proteome</keyword>
<evidence type="ECO:0000313" key="3">
    <source>
        <dbReference type="Proteomes" id="UP000095042"/>
    </source>
</evidence>
<protein>
    <recommendedName>
        <fullName evidence="1">CHAD domain-containing protein</fullName>
    </recommendedName>
</protein>
<dbReference type="PROSITE" id="PS51708">
    <property type="entry name" value="CHAD"/>
    <property type="match status" value="1"/>
</dbReference>
<sequence>MSYRLDPAMPVSEALRSVALTELEIAHTSLATPPDRHTGVHSARKCFKRLRSLLLLARPGMPEPVFANLTARVARIGKGLAAARDAQALLDAVDKLEENTEADLGDAPMQSVRGWLHKRRHAAEQNLEQTTASEAMHMLLELRPGFAGLAVYPDDFTPLAKGLERCYAATRKHFKAVFDSDDAEEMHEWRKGVQHHWRQMQLLTPCWPSELSARAEAARALSQLLGEDHDIAMLMHLVSTPTMTFGSLEDTAAFMKRCRKRHKALRKEAKVKGKRLFVEKPGPFADRIQAYWTTAAVVRTSRSPPQGRVMLWRSAMRARDARAKARA</sequence>
<dbReference type="AlphaFoldDB" id="A0A1E3W9F8"/>
<dbReference type="InterPro" id="IPR038186">
    <property type="entry name" value="CHAD_dom_sf"/>
</dbReference>
<dbReference type="OrthoDB" id="9810907at2"/>
<name>A0A1E3W9F8_9HYPH</name>
<dbReference type="InterPro" id="IPR007899">
    <property type="entry name" value="CHAD_dom"/>
</dbReference>
<dbReference type="PANTHER" id="PTHR39339:SF1">
    <property type="entry name" value="CHAD DOMAIN-CONTAINING PROTEIN"/>
    <property type="match status" value="1"/>
</dbReference>
<reference evidence="2 3" key="1">
    <citation type="journal article" date="2016" name="Environ. Microbiol.">
        <title>New Methyloceanibacter diversity from North Sea sediments includes methanotroph containing solely the soluble methane monooxygenase.</title>
        <authorList>
            <person name="Vekeman B."/>
            <person name="Kerckhof F.M."/>
            <person name="Cremers G."/>
            <person name="de Vos P."/>
            <person name="Vandamme P."/>
            <person name="Boon N."/>
            <person name="Op den Camp H.J."/>
            <person name="Heylen K."/>
        </authorList>
    </citation>
    <scope>NUCLEOTIDE SEQUENCE [LARGE SCALE GENOMIC DNA]</scope>
    <source>
        <strain evidence="2 3">R-67177</strain>
    </source>
</reference>
<feature type="domain" description="CHAD" evidence="1">
    <location>
        <begin position="8"/>
        <end position="284"/>
    </location>
</feature>
<proteinExistence type="predicted"/>
<evidence type="ECO:0000313" key="2">
    <source>
        <dbReference type="EMBL" id="ODS02142.1"/>
    </source>
</evidence>
<dbReference type="PANTHER" id="PTHR39339">
    <property type="entry name" value="SLR1444 PROTEIN"/>
    <property type="match status" value="1"/>
</dbReference>
<dbReference type="EMBL" id="LPWD01000401">
    <property type="protein sequence ID" value="ODS02142.1"/>
    <property type="molecule type" value="Genomic_DNA"/>
</dbReference>
<comment type="caution">
    <text evidence="2">The sequence shown here is derived from an EMBL/GenBank/DDBJ whole genome shotgun (WGS) entry which is preliminary data.</text>
</comment>